<keyword evidence="2" id="KW-1185">Reference proteome</keyword>
<reference evidence="1" key="1">
    <citation type="journal article" date="2014" name="Int. J. Syst. Evol. Microbiol.">
        <title>Complete genome sequence of Corynebacterium casei LMG S-19264T (=DSM 44701T), isolated from a smear-ripened cheese.</title>
        <authorList>
            <consortium name="US DOE Joint Genome Institute (JGI-PGF)"/>
            <person name="Walter F."/>
            <person name="Albersmeier A."/>
            <person name="Kalinowski J."/>
            <person name="Ruckert C."/>
        </authorList>
    </citation>
    <scope>NUCLEOTIDE SEQUENCE</scope>
    <source>
        <strain evidence="1">CGMCC 1.15966</strain>
    </source>
</reference>
<dbReference type="Proteomes" id="UP000614460">
    <property type="component" value="Unassembled WGS sequence"/>
</dbReference>
<gene>
    <name evidence="1" type="ORF">GCM10011516_31510</name>
</gene>
<organism evidence="1 2">
    <name type="scientific">Sphingobacterium cellulitidis</name>
    <dbReference type="NCBI Taxonomy" id="1768011"/>
    <lineage>
        <taxon>Bacteria</taxon>
        <taxon>Pseudomonadati</taxon>
        <taxon>Bacteroidota</taxon>
        <taxon>Sphingobacteriia</taxon>
        <taxon>Sphingobacteriales</taxon>
        <taxon>Sphingobacteriaceae</taxon>
        <taxon>Sphingobacterium</taxon>
    </lineage>
</organism>
<reference evidence="1" key="2">
    <citation type="submission" date="2020-09" db="EMBL/GenBank/DDBJ databases">
        <authorList>
            <person name="Sun Q."/>
            <person name="Zhou Y."/>
        </authorList>
    </citation>
    <scope>NUCLEOTIDE SEQUENCE</scope>
    <source>
        <strain evidence="1">CGMCC 1.15966</strain>
    </source>
</reference>
<sequence>MDSISELIKLLNDQDKNDFKLFLSKKNKRNDVKNIKLFNLLETDDIKSINSLYKNSKNKDAYHALRKRLHDNLLLFLSQKTFESSTDASYDILRNFVVARYLLENNLEKIGFRTLEKAEKVAVVQEQFSLLNEIFLLKLQYSHLDPQISLDDLTEKFRINQNHMQREAKLRLAYAALRKELNEIHLKAKVINLTELIEKTIKQYQINMLDLMNYKSLYQILFIANEYAAINQNYSLVEKYLVKSHKFIESQKLFQPSQTFYHIHILYYLANFSLRNKAFEESLKYLNEMEELLEKNKQYKGTIWNRILLLYSLNFFFSGQADRAIQVVDDALLNLSKHSSQVDIDDLLLSKTMFLGQLNDSKAIRSLSKLTHSDAWYEKKLGMLWTIRKNLMEIILHAQFDNIELALSRLKSFKRRYKQYLLQVNEKRVLDFTAMLEKYFAIPDIVYQQSFQQTVYSMLEIDENKDIFNLSFIAWMISRWEKKIPYAITLKLIKTGLEHSPTKMT</sequence>
<comment type="caution">
    <text evidence="1">The sequence shown here is derived from an EMBL/GenBank/DDBJ whole genome shotgun (WGS) entry which is preliminary data.</text>
</comment>
<dbReference type="EMBL" id="BMKM01000011">
    <property type="protein sequence ID" value="GGE31498.1"/>
    <property type="molecule type" value="Genomic_DNA"/>
</dbReference>
<accession>A0A8H9G247</accession>
<evidence type="ECO:0000313" key="2">
    <source>
        <dbReference type="Proteomes" id="UP000614460"/>
    </source>
</evidence>
<protein>
    <submittedName>
        <fullName evidence="1">Uncharacterized protein</fullName>
    </submittedName>
</protein>
<dbReference type="RefSeq" id="WP_094258557.1">
    <property type="nucleotide sequence ID" value="NZ_BMKM01000011.1"/>
</dbReference>
<evidence type="ECO:0000313" key="1">
    <source>
        <dbReference type="EMBL" id="GGE31498.1"/>
    </source>
</evidence>
<dbReference type="AlphaFoldDB" id="A0A8H9G247"/>
<proteinExistence type="predicted"/>
<name>A0A8H9G247_9SPHI</name>